<evidence type="ECO:0000259" key="2">
    <source>
        <dbReference type="Pfam" id="PF03443"/>
    </source>
</evidence>
<evidence type="ECO:0000313" key="3">
    <source>
        <dbReference type="EMBL" id="KAF2176217.1"/>
    </source>
</evidence>
<keyword evidence="1" id="KW-0624">Polysaccharide degradation</keyword>
<accession>A0A6A6D9U1</accession>
<dbReference type="GO" id="GO:0008810">
    <property type="term" value="F:cellulase activity"/>
    <property type="evidence" value="ECO:0007669"/>
    <property type="project" value="UniProtKB-UniRule"/>
</dbReference>
<dbReference type="GO" id="GO:0030248">
    <property type="term" value="F:cellulose binding"/>
    <property type="evidence" value="ECO:0007669"/>
    <property type="project" value="UniProtKB-UniRule"/>
</dbReference>
<comment type="domain">
    <text evidence="1">Has a modular structure: an endo-beta-1,4-glucanase catalytic module at the N-terminus, a linker rich in serines and threonines, and a C-terminal carbohydrate-binding module (CBM).</text>
</comment>
<dbReference type="OrthoDB" id="6038816at2759"/>
<feature type="domain" description="Auxiliary Activity family 9 catalytic" evidence="2">
    <location>
        <begin position="45"/>
        <end position="107"/>
    </location>
</feature>
<protein>
    <recommendedName>
        <fullName evidence="1">AA9 family lytic polysaccharide monooxygenase</fullName>
        <ecNumber evidence="1">1.14.99.56</ecNumber>
    </recommendedName>
    <alternativeName>
        <fullName evidence="1">Endo-beta-1,4-glucanase</fullName>
    </alternativeName>
    <alternativeName>
        <fullName evidence="1">Glycosyl hydrolase 61 family protein</fullName>
    </alternativeName>
</protein>
<keyword evidence="1" id="KW-0136">Cellulose degradation</keyword>
<sequence length="138" mass="15650">MTYAATSAHPQPVLEPKPHLWSPAILSALDFTEVIFQRKIYPPRPREVYLSRTSGELETYKGDGEWFKIQEYGVGDAKDWGSNGNDEFMNFTIPKPTPPGKYLLWVEQNVSASSQIQHIIIVKPLNFSYLNAISLLIP</sequence>
<comment type="catalytic activity">
    <reaction evidence="1">
        <text>[(1-&gt;4)-beta-D-glucosyl]n+m + reduced acceptor + O2 = 4-dehydro-beta-D-glucosyl-[(1-&gt;4)-beta-D-glucosyl]n-1 + [(1-&gt;4)-beta-D-glucosyl]m + acceptor + H2O.</text>
        <dbReference type="EC" id="1.14.99.56"/>
    </reaction>
</comment>
<organism evidence="3 4">
    <name type="scientific">Zopfia rhizophila CBS 207.26</name>
    <dbReference type="NCBI Taxonomy" id="1314779"/>
    <lineage>
        <taxon>Eukaryota</taxon>
        <taxon>Fungi</taxon>
        <taxon>Dikarya</taxon>
        <taxon>Ascomycota</taxon>
        <taxon>Pezizomycotina</taxon>
        <taxon>Dothideomycetes</taxon>
        <taxon>Dothideomycetes incertae sedis</taxon>
        <taxon>Zopfiaceae</taxon>
        <taxon>Zopfia</taxon>
    </lineage>
</organism>
<dbReference type="Pfam" id="PF03443">
    <property type="entry name" value="AA9"/>
    <property type="match status" value="1"/>
</dbReference>
<comment type="subcellular location">
    <subcellularLocation>
        <location evidence="1">Secreted</location>
    </subcellularLocation>
</comment>
<dbReference type="Gene3D" id="2.70.50.70">
    <property type="match status" value="1"/>
</dbReference>
<evidence type="ECO:0000313" key="4">
    <source>
        <dbReference type="Proteomes" id="UP000800200"/>
    </source>
</evidence>
<dbReference type="EMBL" id="ML994713">
    <property type="protein sequence ID" value="KAF2176217.1"/>
    <property type="molecule type" value="Genomic_DNA"/>
</dbReference>
<dbReference type="EC" id="1.14.99.56" evidence="1"/>
<reference evidence="3" key="1">
    <citation type="journal article" date="2020" name="Stud. Mycol.">
        <title>101 Dothideomycetes genomes: a test case for predicting lifestyles and emergence of pathogens.</title>
        <authorList>
            <person name="Haridas S."/>
            <person name="Albert R."/>
            <person name="Binder M."/>
            <person name="Bloem J."/>
            <person name="Labutti K."/>
            <person name="Salamov A."/>
            <person name="Andreopoulos B."/>
            <person name="Baker S."/>
            <person name="Barry K."/>
            <person name="Bills G."/>
            <person name="Bluhm B."/>
            <person name="Cannon C."/>
            <person name="Castanera R."/>
            <person name="Culley D."/>
            <person name="Daum C."/>
            <person name="Ezra D."/>
            <person name="Gonzalez J."/>
            <person name="Henrissat B."/>
            <person name="Kuo A."/>
            <person name="Liang C."/>
            <person name="Lipzen A."/>
            <person name="Lutzoni F."/>
            <person name="Magnuson J."/>
            <person name="Mondo S."/>
            <person name="Nolan M."/>
            <person name="Ohm R."/>
            <person name="Pangilinan J."/>
            <person name="Park H.-J."/>
            <person name="Ramirez L."/>
            <person name="Alfaro M."/>
            <person name="Sun H."/>
            <person name="Tritt A."/>
            <person name="Yoshinaga Y."/>
            <person name="Zwiers L.-H."/>
            <person name="Turgeon B."/>
            <person name="Goodwin S."/>
            <person name="Spatafora J."/>
            <person name="Crous P."/>
            <person name="Grigoriev I."/>
        </authorList>
    </citation>
    <scope>NUCLEOTIDE SEQUENCE</scope>
    <source>
        <strain evidence="3">CBS 207.26</strain>
    </source>
</reference>
<dbReference type="GO" id="GO:0030245">
    <property type="term" value="P:cellulose catabolic process"/>
    <property type="evidence" value="ECO:0007669"/>
    <property type="project" value="UniProtKB-UniRule"/>
</dbReference>
<evidence type="ECO:0000256" key="1">
    <source>
        <dbReference type="RuleBase" id="RU368122"/>
    </source>
</evidence>
<proteinExistence type="predicted"/>
<keyword evidence="1" id="KW-0964">Secreted</keyword>
<keyword evidence="1" id="KW-0119">Carbohydrate metabolism</keyword>
<keyword evidence="4" id="KW-1185">Reference proteome</keyword>
<dbReference type="GO" id="GO:0005576">
    <property type="term" value="C:extracellular region"/>
    <property type="evidence" value="ECO:0007669"/>
    <property type="project" value="UniProtKB-SubCell"/>
</dbReference>
<comment type="function">
    <text evidence="1">Lytic polysaccharide monooxygenase (LMPO) that depolymerizes crystalline and amorphous polysaccharides via the oxidation of scissile alpha- or beta-(1-4)-glycosidic bonds, yielding C1 and/or C4 oxidation products. Catalysis by LPMOs requires the reduction of the active-site copper from Cu(II) to Cu(I) by a reducing agent and H(2)O(2) or O(2) as a cosubstrate.</text>
</comment>
<dbReference type="InterPro" id="IPR005103">
    <property type="entry name" value="AA9_LPMO"/>
</dbReference>
<gene>
    <name evidence="3" type="ORF">K469DRAFT_755851</name>
</gene>
<keyword evidence="1" id="KW-1015">Disulfide bond</keyword>
<dbReference type="AlphaFoldDB" id="A0A6A6D9U1"/>
<dbReference type="Proteomes" id="UP000800200">
    <property type="component" value="Unassembled WGS sequence"/>
</dbReference>
<name>A0A6A6D9U1_9PEZI</name>